<evidence type="ECO:0000313" key="2">
    <source>
        <dbReference type="EMBL" id="RXK10436.1"/>
    </source>
</evidence>
<keyword evidence="4" id="KW-1185">Reference proteome</keyword>
<dbReference type="EMBL" id="CP031217">
    <property type="protein sequence ID" value="AXH12640.1"/>
    <property type="molecule type" value="Genomic_DNA"/>
</dbReference>
<dbReference type="AlphaFoldDB" id="A0AAX2ACH0"/>
<dbReference type="InterPro" id="IPR011990">
    <property type="entry name" value="TPR-like_helical_dom_sf"/>
</dbReference>
<dbReference type="Gene3D" id="1.25.40.10">
    <property type="entry name" value="Tetratricopeptide repeat domain"/>
    <property type="match status" value="1"/>
</dbReference>
<dbReference type="SUPFAM" id="SSF48452">
    <property type="entry name" value="TPR-like"/>
    <property type="match status" value="1"/>
</dbReference>
<evidence type="ECO:0000313" key="1">
    <source>
        <dbReference type="EMBL" id="AXH12640.1"/>
    </source>
</evidence>
<accession>A0AAX2ACH0</accession>
<dbReference type="EMBL" id="PDKM01000002">
    <property type="protein sequence ID" value="RXK10436.1"/>
    <property type="molecule type" value="Genomic_DNA"/>
</dbReference>
<sequence length="431" mass="50514">MPSYRNTLVILLSIFLFFGCSFQSNNTLVKYDFEYKPYQNENELILHALEYIKEGNRIKASNLFLELFHKTLNDEYLFEYARLAFSIRKYDEIINVIESNQNNIVRNEEKVLKIYILSLMQKKELDKVKINLDKLLKISKSDSNKELLANYYLLKKDYKEAKDIFEEVYEKSLTSATLLNLVDIMYTYLGEKKEAINYLESHLNIYGCDNLVCSKLLGFYQEQNDINGVISVLKRTYTSFKENDNVYTLDKVYKLLMYYLEKKDIKEAISFLEETGANDERLFVLYQNARMPEKAFALVKKLYDETGNLDYLAQIAMLEFEVAKDRKEVLPSVIKKFEDVLAVLDNHIYQNYLGYILIDFDIDVKKGLGLVKKALEKAPNNLAYIDSLAWAQYKLGDCKNAKINMKKVVDSTGLNDEEIRIHWEKIKECSK</sequence>
<dbReference type="Proteomes" id="UP000253850">
    <property type="component" value="Chromosome"/>
</dbReference>
<reference evidence="1 3" key="2">
    <citation type="submission" date="2018-07" db="EMBL/GenBank/DDBJ databases">
        <title>Complete genome of the Arcobacter bivalviorum type strain LMG 26154.</title>
        <authorList>
            <person name="Miller W.G."/>
            <person name="Yee E."/>
            <person name="Bono J.L."/>
        </authorList>
    </citation>
    <scope>NUCLEOTIDE SEQUENCE [LARGE SCALE GENOMIC DNA]</scope>
    <source>
        <strain evidence="1 3">LMG 26154</strain>
    </source>
</reference>
<dbReference type="RefSeq" id="WP_114839466.1">
    <property type="nucleotide sequence ID" value="NZ_CP031217.1"/>
</dbReference>
<organism evidence="2 4">
    <name type="scientific">Halarcobacter bivalviorum</name>
    <dbReference type="NCBI Taxonomy" id="663364"/>
    <lineage>
        <taxon>Bacteria</taxon>
        <taxon>Pseudomonadati</taxon>
        <taxon>Campylobacterota</taxon>
        <taxon>Epsilonproteobacteria</taxon>
        <taxon>Campylobacterales</taxon>
        <taxon>Arcobacteraceae</taxon>
        <taxon>Halarcobacter</taxon>
    </lineage>
</organism>
<dbReference type="Proteomes" id="UP000289193">
    <property type="component" value="Unassembled WGS sequence"/>
</dbReference>
<evidence type="ECO:0000313" key="4">
    <source>
        <dbReference type="Proteomes" id="UP000289193"/>
    </source>
</evidence>
<dbReference type="PROSITE" id="PS51257">
    <property type="entry name" value="PROKAR_LIPOPROTEIN"/>
    <property type="match status" value="1"/>
</dbReference>
<protein>
    <submittedName>
        <fullName evidence="1">Tetratricopeptide repeat protein</fullName>
    </submittedName>
</protein>
<name>A0AAX2ACH0_9BACT</name>
<reference evidence="2 4" key="1">
    <citation type="submission" date="2017-10" db="EMBL/GenBank/DDBJ databases">
        <title>Genomics of the genus Arcobacter.</title>
        <authorList>
            <person name="Perez-Cataluna A."/>
            <person name="Figueras M.J."/>
        </authorList>
    </citation>
    <scope>NUCLEOTIDE SEQUENCE [LARGE SCALE GENOMIC DNA]</scope>
    <source>
        <strain evidence="2 4">CECT 7835</strain>
    </source>
</reference>
<dbReference type="KEGG" id="hbv:ABIV_1650"/>
<proteinExistence type="predicted"/>
<gene>
    <name evidence="1" type="ORF">ABIV_1650</name>
    <name evidence="2" type="ORF">CRV05_03950</name>
</gene>
<evidence type="ECO:0000313" key="3">
    <source>
        <dbReference type="Proteomes" id="UP000253850"/>
    </source>
</evidence>